<evidence type="ECO:0000313" key="2">
    <source>
        <dbReference type="Proteomes" id="UP001223390"/>
    </source>
</evidence>
<dbReference type="EMBL" id="JASITI010000021">
    <property type="protein sequence ID" value="MDK9497652.1"/>
    <property type="molecule type" value="Genomic_DNA"/>
</dbReference>
<name>A0ABT7GVJ5_9ACTN</name>
<comment type="caution">
    <text evidence="1">The sequence shown here is derived from an EMBL/GenBank/DDBJ whole genome shotgun (WGS) entry which is preliminary data.</text>
</comment>
<evidence type="ECO:0000313" key="1">
    <source>
        <dbReference type="EMBL" id="MDK9497652.1"/>
    </source>
</evidence>
<sequence length="89" mass="9454">MRLIADGATPIPRMVPVEDLGTDDGYAFEPAEPFFLGVGDRIAFEGGRLVVVRVSGEKLAPAGSWAARCRLRAGGSDRPTAVRVRTARG</sequence>
<dbReference type="RefSeq" id="WP_285343384.1">
    <property type="nucleotide sequence ID" value="NZ_JASITI010000021.1"/>
</dbReference>
<proteinExistence type="predicted"/>
<keyword evidence="2" id="KW-1185">Reference proteome</keyword>
<accession>A0ABT7GVJ5</accession>
<gene>
    <name evidence="1" type="ORF">QEZ40_002595</name>
</gene>
<reference evidence="1 2" key="1">
    <citation type="submission" date="2023-05" db="EMBL/GenBank/DDBJ databases">
        <title>Sequencing and Assembly of Streptomyces sp. NP73.</title>
        <authorList>
            <person name="Konwar A.N."/>
            <person name="Saikia K."/>
            <person name="Thakur D."/>
        </authorList>
    </citation>
    <scope>NUCLEOTIDE SEQUENCE [LARGE SCALE GENOMIC DNA]</scope>
    <source>
        <strain evidence="1 2">NP73</strain>
    </source>
</reference>
<protein>
    <submittedName>
        <fullName evidence="1">Uncharacterized protein</fullName>
    </submittedName>
</protein>
<dbReference type="Proteomes" id="UP001223390">
    <property type="component" value="Unassembled WGS sequence"/>
</dbReference>
<organism evidence="1 2">
    <name type="scientific">Streptomyces katrae</name>
    <dbReference type="NCBI Taxonomy" id="68223"/>
    <lineage>
        <taxon>Bacteria</taxon>
        <taxon>Bacillati</taxon>
        <taxon>Actinomycetota</taxon>
        <taxon>Actinomycetes</taxon>
        <taxon>Kitasatosporales</taxon>
        <taxon>Streptomycetaceae</taxon>
        <taxon>Streptomyces</taxon>
    </lineage>
</organism>